<protein>
    <recommendedName>
        <fullName evidence="1">Peptidase C39-like domain-containing protein</fullName>
    </recommendedName>
</protein>
<organism evidence="2 3">
    <name type="scientific">Paenibacillus apii</name>
    <dbReference type="NCBI Taxonomy" id="1850370"/>
    <lineage>
        <taxon>Bacteria</taxon>
        <taxon>Bacillati</taxon>
        <taxon>Bacillota</taxon>
        <taxon>Bacilli</taxon>
        <taxon>Bacillales</taxon>
        <taxon>Paenibacillaceae</taxon>
        <taxon>Paenibacillus</taxon>
    </lineage>
</organism>
<sequence length="201" mass="22572">MTIGRTGKKLDLEPYTQWAPGVRSSASACGPATMAAIAEYWGRRLGLSSLIGRERFRSKAEQINHVYDRYGGKPWGMSARGLVKGIGAYFRSALGDTSTIQLRSFNDFALYKAEIDADRPVAVKFDKWLSLRWTGNYAFDYHWTVGIGYELTELGPRLIVQDNGARRADGGYTASRERLIDYTENRAVITMVSMKPVRKET</sequence>
<comment type="caution">
    <text evidence="2">The sequence shown here is derived from an EMBL/GenBank/DDBJ whole genome shotgun (WGS) entry which is preliminary data.</text>
</comment>
<dbReference type="Pfam" id="PF13529">
    <property type="entry name" value="Peptidase_C39_2"/>
    <property type="match status" value="1"/>
</dbReference>
<dbReference type="EMBL" id="JAAKGU010000013">
    <property type="protein sequence ID" value="NGM85038.1"/>
    <property type="molecule type" value="Genomic_DNA"/>
</dbReference>
<feature type="domain" description="Peptidase C39-like" evidence="1">
    <location>
        <begin position="11"/>
        <end position="162"/>
    </location>
</feature>
<dbReference type="RefSeq" id="WP_165102819.1">
    <property type="nucleotide sequence ID" value="NZ_JAAKGU010000013.1"/>
</dbReference>
<proteinExistence type="predicted"/>
<dbReference type="Proteomes" id="UP000480151">
    <property type="component" value="Unassembled WGS sequence"/>
</dbReference>
<keyword evidence="3" id="KW-1185">Reference proteome</keyword>
<evidence type="ECO:0000313" key="3">
    <source>
        <dbReference type="Proteomes" id="UP000480151"/>
    </source>
</evidence>
<accession>A0A6M1PR87</accession>
<reference evidence="2 3" key="1">
    <citation type="submission" date="2020-02" db="EMBL/GenBank/DDBJ databases">
        <authorList>
            <person name="Gao J."/>
            <person name="Sun J."/>
        </authorList>
    </citation>
    <scope>NUCLEOTIDE SEQUENCE [LARGE SCALE GENOMIC DNA]</scope>
    <source>
        <strain evidence="2 3">7124</strain>
    </source>
</reference>
<dbReference type="InterPro" id="IPR039564">
    <property type="entry name" value="Peptidase_C39-like"/>
</dbReference>
<evidence type="ECO:0000313" key="2">
    <source>
        <dbReference type="EMBL" id="NGM85038.1"/>
    </source>
</evidence>
<name>A0A6M1PR87_9BACL</name>
<dbReference type="AlphaFoldDB" id="A0A6M1PR87"/>
<gene>
    <name evidence="2" type="ORF">G5B47_21795</name>
</gene>
<evidence type="ECO:0000259" key="1">
    <source>
        <dbReference type="Pfam" id="PF13529"/>
    </source>
</evidence>